<dbReference type="GO" id="GO:0012505">
    <property type="term" value="C:endomembrane system"/>
    <property type="evidence" value="ECO:0000318"/>
    <property type="project" value="GO_Central"/>
</dbReference>
<keyword evidence="3 5" id="KW-1133">Transmembrane helix</keyword>
<evidence type="ECO:0000256" key="1">
    <source>
        <dbReference type="ARBA" id="ARBA00004127"/>
    </source>
</evidence>
<feature type="transmembrane region" description="Helical" evidence="5">
    <location>
        <begin position="114"/>
        <end position="137"/>
    </location>
</feature>
<dbReference type="GO" id="GO:0016020">
    <property type="term" value="C:membrane"/>
    <property type="evidence" value="ECO:0007669"/>
    <property type="project" value="InterPro"/>
</dbReference>
<proteinExistence type="predicted"/>
<evidence type="ECO:0000256" key="3">
    <source>
        <dbReference type="ARBA" id="ARBA00022989"/>
    </source>
</evidence>
<feature type="transmembrane region" description="Helical" evidence="5">
    <location>
        <begin position="39"/>
        <end position="63"/>
    </location>
</feature>
<sequence length="224" mass="24329">MSVLSLIINSASLVLTSWGVSNAVKLTLPPNLQLAGQKQFLTILGASLTIVTNVIGIGYSLLGGDGGLRYVSREVFLPAALVLESVVALVYWPLRVFFVNMIYHGLPEGASPEITVPVDLCIHLVPVAGLLLDYFLVQQGPFQMGRLPFWLLVTAMGVGYNRWLGHIIHADLDQSYPYPFLDVAEPYRTLIFGVITTIAWGFYVLYQTLHGPAAGGGVGKQKLS</sequence>
<dbReference type="InterPro" id="IPR006838">
    <property type="entry name" value="ADTRP_AIG1"/>
</dbReference>
<name>Q754N6_EREGS</name>
<dbReference type="Proteomes" id="UP000000591">
    <property type="component" value="Chromosome VI"/>
</dbReference>
<dbReference type="PANTHER" id="PTHR10989:SF16">
    <property type="entry name" value="AT02829P-RELATED"/>
    <property type="match status" value="1"/>
</dbReference>
<gene>
    <name evidence="6" type="ORF">AGOS_AFR036C</name>
</gene>
<feature type="transmembrane region" description="Helical" evidence="5">
    <location>
        <begin position="149"/>
        <end position="169"/>
    </location>
</feature>
<dbReference type="OMA" id="CWVEYCA"/>
<reference evidence="6 7" key="1">
    <citation type="journal article" date="2004" name="Science">
        <title>The Ashbya gossypii genome as a tool for mapping the ancient Saccharomyces cerevisiae genome.</title>
        <authorList>
            <person name="Dietrich F.S."/>
            <person name="Voegeli S."/>
            <person name="Brachat S."/>
            <person name="Lerch A."/>
            <person name="Gates K."/>
            <person name="Steiner S."/>
            <person name="Mohr C."/>
            <person name="Pohlmann R."/>
            <person name="Luedi P."/>
            <person name="Choi S."/>
            <person name="Wing R.A."/>
            <person name="Flavier A."/>
            <person name="Gaffney T.D."/>
            <person name="Philippsen P."/>
        </authorList>
    </citation>
    <scope>NUCLEOTIDE SEQUENCE [LARGE SCALE GENOMIC DNA]</scope>
    <source>
        <strain evidence="7">ATCC 10895 / CBS 109.51 / FGSC 9923 / NRRL Y-1056</strain>
    </source>
</reference>
<dbReference type="PANTHER" id="PTHR10989">
    <property type="entry name" value="ANDROGEN-INDUCED PROTEIN 1-RELATED"/>
    <property type="match status" value="1"/>
</dbReference>
<dbReference type="Pfam" id="PF04750">
    <property type="entry name" value="Far-17a_AIG1"/>
    <property type="match status" value="1"/>
</dbReference>
<evidence type="ECO:0000313" key="6">
    <source>
        <dbReference type="EMBL" id="AAS53407.1"/>
    </source>
</evidence>
<evidence type="ECO:0000313" key="7">
    <source>
        <dbReference type="Proteomes" id="UP000000591"/>
    </source>
</evidence>
<accession>Q754N6</accession>
<evidence type="ECO:0000256" key="2">
    <source>
        <dbReference type="ARBA" id="ARBA00022692"/>
    </source>
</evidence>
<dbReference type="OrthoDB" id="1898221at2759"/>
<dbReference type="GeneID" id="4621824"/>
<evidence type="ECO:0000256" key="5">
    <source>
        <dbReference type="SAM" id="Phobius"/>
    </source>
</evidence>
<feature type="transmembrane region" description="Helical" evidence="5">
    <location>
        <begin position="75"/>
        <end position="94"/>
    </location>
</feature>
<dbReference type="eggNOG" id="KOG3989">
    <property type="taxonomic scope" value="Eukaryota"/>
</dbReference>
<feature type="transmembrane region" description="Helical" evidence="5">
    <location>
        <begin position="189"/>
        <end position="206"/>
    </location>
</feature>
<comment type="subcellular location">
    <subcellularLocation>
        <location evidence="1">Endomembrane system</location>
        <topology evidence="1">Multi-pass membrane protein</topology>
    </subcellularLocation>
</comment>
<reference evidence="7" key="2">
    <citation type="journal article" date="2013" name="G3 (Bethesda)">
        <title>Genomes of Ashbya fungi isolated from insects reveal four mating-type loci, numerous translocations, lack of transposons, and distinct gene duplications.</title>
        <authorList>
            <person name="Dietrich F.S."/>
            <person name="Voegeli S."/>
            <person name="Kuo S."/>
            <person name="Philippsen P."/>
        </authorList>
    </citation>
    <scope>GENOME REANNOTATION</scope>
    <source>
        <strain evidence="7">ATCC 10895 / CBS 109.51 / FGSC 9923 / NRRL Y-1056</strain>
    </source>
</reference>
<keyword evidence="2 5" id="KW-0812">Transmembrane</keyword>
<dbReference type="HOGENOM" id="CLU_087038_0_0_1"/>
<dbReference type="EMBL" id="AE016819">
    <property type="protein sequence ID" value="AAS53407.1"/>
    <property type="molecule type" value="Genomic_DNA"/>
</dbReference>
<dbReference type="InParanoid" id="Q754N6"/>
<dbReference type="KEGG" id="ago:AGOS_AFR036C"/>
<dbReference type="FunCoup" id="Q754N6">
    <property type="interactions" value="86"/>
</dbReference>
<dbReference type="AlphaFoldDB" id="Q754N6"/>
<evidence type="ECO:0000256" key="4">
    <source>
        <dbReference type="ARBA" id="ARBA00023136"/>
    </source>
</evidence>
<protein>
    <submittedName>
        <fullName evidence="6">AFR036Cp</fullName>
    </submittedName>
</protein>
<organism evidence="6 7">
    <name type="scientific">Eremothecium gossypii (strain ATCC 10895 / CBS 109.51 / FGSC 9923 / NRRL Y-1056)</name>
    <name type="common">Yeast</name>
    <name type="synonym">Ashbya gossypii</name>
    <dbReference type="NCBI Taxonomy" id="284811"/>
    <lineage>
        <taxon>Eukaryota</taxon>
        <taxon>Fungi</taxon>
        <taxon>Dikarya</taxon>
        <taxon>Ascomycota</taxon>
        <taxon>Saccharomycotina</taxon>
        <taxon>Saccharomycetes</taxon>
        <taxon>Saccharomycetales</taxon>
        <taxon>Saccharomycetaceae</taxon>
        <taxon>Eremothecium</taxon>
    </lineage>
</organism>
<dbReference type="RefSeq" id="NP_985583.1">
    <property type="nucleotide sequence ID" value="NM_210937.1"/>
</dbReference>
<keyword evidence="7" id="KW-1185">Reference proteome</keyword>
<keyword evidence="4 5" id="KW-0472">Membrane</keyword>